<feature type="transmembrane region" description="Helical" evidence="6">
    <location>
        <begin position="12"/>
        <end position="31"/>
    </location>
</feature>
<dbReference type="PANTHER" id="PTHR33545">
    <property type="entry name" value="UPF0750 MEMBRANE PROTEIN YITT-RELATED"/>
    <property type="match status" value="1"/>
</dbReference>
<dbReference type="InterPro" id="IPR051461">
    <property type="entry name" value="UPF0750_membrane"/>
</dbReference>
<protein>
    <submittedName>
        <fullName evidence="8">YitT family protein</fullName>
    </submittedName>
</protein>
<name>A0A9J6PC82_9CLOT</name>
<evidence type="ECO:0000256" key="6">
    <source>
        <dbReference type="SAM" id="Phobius"/>
    </source>
</evidence>
<dbReference type="Pfam" id="PF10035">
    <property type="entry name" value="DUF2179"/>
    <property type="match status" value="1"/>
</dbReference>
<keyword evidence="5 6" id="KW-0472">Membrane</keyword>
<feature type="transmembrane region" description="Helical" evidence="6">
    <location>
        <begin position="148"/>
        <end position="172"/>
    </location>
</feature>
<evidence type="ECO:0000256" key="1">
    <source>
        <dbReference type="ARBA" id="ARBA00004651"/>
    </source>
</evidence>
<keyword evidence="2" id="KW-1003">Cell membrane</keyword>
<evidence type="ECO:0000256" key="3">
    <source>
        <dbReference type="ARBA" id="ARBA00022692"/>
    </source>
</evidence>
<evidence type="ECO:0000313" key="9">
    <source>
        <dbReference type="Proteomes" id="UP001056429"/>
    </source>
</evidence>
<dbReference type="InterPro" id="IPR003740">
    <property type="entry name" value="YitT"/>
</dbReference>
<evidence type="ECO:0000313" key="8">
    <source>
        <dbReference type="EMBL" id="MCM1992613.1"/>
    </source>
</evidence>
<dbReference type="Proteomes" id="UP001056429">
    <property type="component" value="Unassembled WGS sequence"/>
</dbReference>
<dbReference type="CDD" id="cd16380">
    <property type="entry name" value="YitT_C"/>
    <property type="match status" value="1"/>
</dbReference>
<keyword evidence="4 6" id="KW-1133">Transmembrane helix</keyword>
<feature type="transmembrane region" description="Helical" evidence="6">
    <location>
        <begin position="58"/>
        <end position="75"/>
    </location>
</feature>
<dbReference type="InterPro" id="IPR019264">
    <property type="entry name" value="DUF2179"/>
</dbReference>
<sequence>MNTFRNNKNFVDYLYVLIGNLLLAFAITSILKPNGLITGGITGISIIFDNIIGIKYTYIYYILSILVLISARIFLGKREALKIVFISISFPLILILFEQINIRFVENDMLLASIYFGIIGGVGSGLILKRGFSAGGTDTIAKILHRRIFPFISISQILLGIDTAIIVLSVFIFDRNTALYAILSQFVLMKSIDTVLFGLGSKKVKIEIISDENKKIEDYIISSVKRGVSAYDIKGGYTNSNKRKLVSICSPRESMLIKKFIAEVDSNAFVDVLPVISVWGKGLGFDSLIDEE</sequence>
<feature type="transmembrane region" description="Helical" evidence="6">
    <location>
        <begin position="80"/>
        <end position="97"/>
    </location>
</feature>
<dbReference type="GO" id="GO:0005886">
    <property type="term" value="C:plasma membrane"/>
    <property type="evidence" value="ECO:0007669"/>
    <property type="project" value="UniProtKB-SubCell"/>
</dbReference>
<reference evidence="8" key="2">
    <citation type="submission" date="2021-04" db="EMBL/GenBank/DDBJ databases">
        <authorList>
            <person name="Dong X."/>
        </authorList>
    </citation>
    <scope>NUCLEOTIDE SEQUENCE</scope>
    <source>
        <strain evidence="8">ZWT</strain>
    </source>
</reference>
<dbReference type="Gene3D" id="3.30.70.120">
    <property type="match status" value="1"/>
</dbReference>
<dbReference type="PIRSF" id="PIRSF006483">
    <property type="entry name" value="Membrane_protein_YitT"/>
    <property type="match status" value="1"/>
</dbReference>
<comment type="subcellular location">
    <subcellularLocation>
        <location evidence="1">Cell membrane</location>
        <topology evidence="1">Multi-pass membrane protein</topology>
    </subcellularLocation>
</comment>
<evidence type="ECO:0000256" key="5">
    <source>
        <dbReference type="ARBA" id="ARBA00023136"/>
    </source>
</evidence>
<dbReference type="Pfam" id="PF02588">
    <property type="entry name" value="YitT_membrane"/>
    <property type="match status" value="1"/>
</dbReference>
<accession>A0A9J6PC82</accession>
<dbReference type="RefSeq" id="WP_250861780.1">
    <property type="nucleotide sequence ID" value="NZ_JAGSOJ010000006.1"/>
</dbReference>
<organism evidence="8 9">
    <name type="scientific">Oceanirhabdus seepicola</name>
    <dbReference type="NCBI Taxonomy" id="2828781"/>
    <lineage>
        <taxon>Bacteria</taxon>
        <taxon>Bacillati</taxon>
        <taxon>Bacillota</taxon>
        <taxon>Clostridia</taxon>
        <taxon>Eubacteriales</taxon>
        <taxon>Clostridiaceae</taxon>
        <taxon>Oceanirhabdus</taxon>
    </lineage>
</organism>
<dbReference type="InterPro" id="IPR015867">
    <property type="entry name" value="N-reg_PII/ATP_PRibTrfase_C"/>
</dbReference>
<keyword evidence="3 6" id="KW-0812">Transmembrane</keyword>
<dbReference type="PANTHER" id="PTHR33545:SF5">
    <property type="entry name" value="UPF0750 MEMBRANE PROTEIN YITT"/>
    <property type="match status" value="1"/>
</dbReference>
<evidence type="ECO:0000256" key="4">
    <source>
        <dbReference type="ARBA" id="ARBA00022989"/>
    </source>
</evidence>
<reference evidence="8" key="1">
    <citation type="journal article" date="2021" name="mSystems">
        <title>Bacteria and Archaea Synergistically Convert Glycine Betaine to Biogenic Methane in the Formosa Cold Seep of the South China Sea.</title>
        <authorList>
            <person name="Li L."/>
            <person name="Zhang W."/>
            <person name="Zhang S."/>
            <person name="Song L."/>
            <person name="Sun Q."/>
            <person name="Zhang H."/>
            <person name="Xiang H."/>
            <person name="Dong X."/>
        </authorList>
    </citation>
    <scope>NUCLEOTIDE SEQUENCE</scope>
    <source>
        <strain evidence="8">ZWT</strain>
    </source>
</reference>
<feature type="domain" description="DUF2179" evidence="7">
    <location>
        <begin position="226"/>
        <end position="280"/>
    </location>
</feature>
<dbReference type="EMBL" id="JAGSOJ010000006">
    <property type="protein sequence ID" value="MCM1992613.1"/>
    <property type="molecule type" value="Genomic_DNA"/>
</dbReference>
<dbReference type="AlphaFoldDB" id="A0A9J6PC82"/>
<evidence type="ECO:0000256" key="2">
    <source>
        <dbReference type="ARBA" id="ARBA00022475"/>
    </source>
</evidence>
<gene>
    <name evidence="8" type="ORF">KDK92_23100</name>
</gene>
<proteinExistence type="predicted"/>
<keyword evidence="9" id="KW-1185">Reference proteome</keyword>
<evidence type="ECO:0000259" key="7">
    <source>
        <dbReference type="Pfam" id="PF10035"/>
    </source>
</evidence>
<comment type="caution">
    <text evidence="8">The sequence shown here is derived from an EMBL/GenBank/DDBJ whole genome shotgun (WGS) entry which is preliminary data.</text>
</comment>
<feature type="transmembrane region" description="Helical" evidence="6">
    <location>
        <begin position="109"/>
        <end position="128"/>
    </location>
</feature>